<evidence type="ECO:0000259" key="4">
    <source>
        <dbReference type="PROSITE" id="PS51786"/>
    </source>
</evidence>
<comment type="similarity">
    <text evidence="2">Belongs to the peptidase S16 family.</text>
</comment>
<dbReference type="Gene3D" id="3.30.230.10">
    <property type="match status" value="1"/>
</dbReference>
<dbReference type="STRING" id="596151.DesfrDRAFT_1519"/>
<keyword evidence="6" id="KW-1185">Reference proteome</keyword>
<dbReference type="InterPro" id="IPR041699">
    <property type="entry name" value="AAA_32"/>
</dbReference>
<comment type="catalytic activity">
    <reaction evidence="2">
        <text>Hydrolysis of proteins in presence of ATP.</text>
        <dbReference type="EC" id="3.4.21.53"/>
    </reaction>
</comment>
<dbReference type="Pfam" id="PF05362">
    <property type="entry name" value="Lon_C"/>
    <property type="match status" value="1"/>
</dbReference>
<reference evidence="5 6" key="1">
    <citation type="submission" date="2010-08" db="EMBL/GenBank/DDBJ databases">
        <title>The draft genome of Desulfovibrio fructosovorans JJ.</title>
        <authorList>
            <consortium name="US DOE Joint Genome Institute (JGI-PGF)"/>
            <person name="Lucas S."/>
            <person name="Copeland A."/>
            <person name="Lapidus A."/>
            <person name="Cheng J.-F."/>
            <person name="Bruce D."/>
            <person name="Goodwin L."/>
            <person name="Pitluck S."/>
            <person name="Land M.L."/>
            <person name="Hauser L."/>
            <person name="Chang Y.-J."/>
            <person name="Jeffries C."/>
            <person name="Wall J.D."/>
            <person name="Stahl D.A."/>
            <person name="Arkin A.P."/>
            <person name="Dehal P."/>
            <person name="Stolyar S.M."/>
            <person name="Hazen T.C."/>
            <person name="Woyke T.J."/>
        </authorList>
    </citation>
    <scope>NUCLEOTIDE SEQUENCE [LARGE SCALE GENOMIC DNA]</scope>
    <source>
        <strain evidence="5 6">JJ</strain>
    </source>
</reference>
<dbReference type="EC" id="3.4.21.53" evidence="2"/>
<dbReference type="Pfam" id="PF20436">
    <property type="entry name" value="LonB_AAA-LID"/>
    <property type="match status" value="1"/>
</dbReference>
<dbReference type="GO" id="GO:0005524">
    <property type="term" value="F:ATP binding"/>
    <property type="evidence" value="ECO:0007669"/>
    <property type="project" value="InterPro"/>
</dbReference>
<dbReference type="InterPro" id="IPR027065">
    <property type="entry name" value="Lon_Prtase"/>
</dbReference>
<evidence type="ECO:0000256" key="2">
    <source>
        <dbReference type="PROSITE-ProRule" id="PRU01122"/>
    </source>
</evidence>
<dbReference type="EMBL" id="AECZ01000008">
    <property type="protein sequence ID" value="EFL51664.1"/>
    <property type="molecule type" value="Genomic_DNA"/>
</dbReference>
<dbReference type="PRINTS" id="PR00830">
    <property type="entry name" value="ENDOLAPTASE"/>
</dbReference>
<organism evidence="5 6">
    <name type="scientific">Solidesulfovibrio fructosivorans JJ]</name>
    <dbReference type="NCBI Taxonomy" id="596151"/>
    <lineage>
        <taxon>Bacteria</taxon>
        <taxon>Pseudomonadati</taxon>
        <taxon>Thermodesulfobacteriota</taxon>
        <taxon>Desulfovibrionia</taxon>
        <taxon>Desulfovibrionales</taxon>
        <taxon>Desulfovibrionaceae</taxon>
        <taxon>Solidesulfovibrio</taxon>
    </lineage>
</organism>
<accession>E1JV70</accession>
<dbReference type="PANTHER" id="PTHR10046">
    <property type="entry name" value="ATP DEPENDENT LON PROTEASE FAMILY MEMBER"/>
    <property type="match status" value="1"/>
</dbReference>
<evidence type="ECO:0000313" key="5">
    <source>
        <dbReference type="EMBL" id="EFL51664.1"/>
    </source>
</evidence>
<keyword evidence="2" id="KW-0720">Serine protease</keyword>
<evidence type="ECO:0000313" key="6">
    <source>
        <dbReference type="Proteomes" id="UP000006250"/>
    </source>
</evidence>
<feature type="domain" description="Lon proteolytic" evidence="4">
    <location>
        <begin position="599"/>
        <end position="794"/>
    </location>
</feature>
<dbReference type="GO" id="GO:0004176">
    <property type="term" value="F:ATP-dependent peptidase activity"/>
    <property type="evidence" value="ECO:0007669"/>
    <property type="project" value="UniProtKB-UniRule"/>
</dbReference>
<dbReference type="InterPro" id="IPR027417">
    <property type="entry name" value="P-loop_NTPase"/>
</dbReference>
<dbReference type="Pfam" id="PF20437">
    <property type="entry name" value="LonC_helical"/>
    <property type="match status" value="1"/>
</dbReference>
<dbReference type="GO" id="GO:0030163">
    <property type="term" value="P:protein catabolic process"/>
    <property type="evidence" value="ECO:0007669"/>
    <property type="project" value="InterPro"/>
</dbReference>
<evidence type="ECO:0000256" key="1">
    <source>
        <dbReference type="ARBA" id="ARBA00022670"/>
    </source>
</evidence>
<proteinExistence type="inferred from homology"/>
<dbReference type="PROSITE" id="PS51786">
    <property type="entry name" value="LON_PROTEOLYTIC"/>
    <property type="match status" value="1"/>
</dbReference>
<dbReference type="InterPro" id="IPR008269">
    <property type="entry name" value="Lon_proteolytic"/>
</dbReference>
<keyword evidence="1 2" id="KW-0645">Protease</keyword>
<sequence>MVTKRPLARIRGEAAPRPTGRLIHNAYRPTVSMTKILRASSLRAACPPDSLPYADSRDIPDSPDALSRTQPRAHAALDLALSIAGREYNVYLAGEPSMGRTHFARTFLDPAAAKGATPPDWLYVHNFDDPDRPRAISLPPGQGKGFKTSLAKAVADIREEIPARFEREAYQTQKQSLMRGYNADRETVLDEMEERAKGEGYSLFIDDQGGFTLYPLLEGKVVSDEEFERLDPELKKTLKAKGDRLLEEMGSALRRLSKEERGYRDREKDLERTTAGEVVDAHLAALAELRAAHPAIDAFLKAMRADILDNIDAFMPGAQPAPAPASHGEPPLPDDIFYRYEANLFVDNGHLSGAPVVIEDHPTYFNLMGCIERESEMGALYTDFTLIKAGSLHKANGGFLIIRVDDISANVGAWEGLLRALRSGQARVEDPAEGGEHVRTRTIEPEPIPLDLKVVLVGPDEAYELLLYNDERFGKLFKLKAHLQETMPRTPENILVYLTLAARVIRDAKLPPFDRSALARLVEYASLLAEDQKRLSLKLPLARELMIEAAALARGEKADMVAASHLERARRARDFRVNLYEEDYLEEYDREMIKVSTTGEAVGRANGLSVRMYGDYAFGLPHQIACTVGVGHGGILDLEREAELGGPIHTKGMMILKSYLLGRFAQDKALVMTGSLCFEQSYAEVEGDSASGAELASLLSALAERPIKLCYAMTGAVSQSGDILAVGGLNEKIRGFFTVCRRRGLTGAQGVLLPADNVVNLMLDDDILDAVDQGLFRIFPVSTIEEAMEILTGLPAGTRGADGKFPPQTLYALVDERLARLARCAPPGFPGQVADRG</sequence>
<protein>
    <recommendedName>
        <fullName evidence="2">endopeptidase La</fullName>
        <ecNumber evidence="2">3.4.21.53</ecNumber>
    </recommendedName>
</protein>
<dbReference type="GO" id="GO:0006508">
    <property type="term" value="P:proteolysis"/>
    <property type="evidence" value="ECO:0007669"/>
    <property type="project" value="UniProtKB-KW"/>
</dbReference>
<dbReference type="InterPro" id="IPR046843">
    <property type="entry name" value="LonB_AAA-LID"/>
</dbReference>
<feature type="active site" evidence="2">
    <location>
        <position position="689"/>
    </location>
</feature>
<dbReference type="InterPro" id="IPR014721">
    <property type="entry name" value="Ribsml_uS5_D2-typ_fold_subgr"/>
</dbReference>
<dbReference type="SUPFAM" id="SSF54211">
    <property type="entry name" value="Ribosomal protein S5 domain 2-like"/>
    <property type="match status" value="1"/>
</dbReference>
<feature type="active site" evidence="2">
    <location>
        <position position="732"/>
    </location>
</feature>
<evidence type="ECO:0000256" key="3">
    <source>
        <dbReference type="SAM" id="MobiDB-lite"/>
    </source>
</evidence>
<dbReference type="Proteomes" id="UP000006250">
    <property type="component" value="Unassembled WGS sequence"/>
</dbReference>
<dbReference type="Gene3D" id="1.10.8.60">
    <property type="match status" value="1"/>
</dbReference>
<keyword evidence="2" id="KW-0378">Hydrolase</keyword>
<gene>
    <name evidence="5" type="ORF">DesfrDRAFT_1519</name>
</gene>
<feature type="region of interest" description="Disordered" evidence="3">
    <location>
        <begin position="51"/>
        <end position="70"/>
    </location>
</feature>
<dbReference type="InterPro" id="IPR020568">
    <property type="entry name" value="Ribosomal_Su5_D2-typ_SF"/>
</dbReference>
<name>E1JV70_SOLFR</name>
<comment type="caution">
    <text evidence="5">The sequence shown here is derived from an EMBL/GenBank/DDBJ whole genome shotgun (WGS) entry which is preliminary data.</text>
</comment>
<dbReference type="GO" id="GO:0004252">
    <property type="term" value="F:serine-type endopeptidase activity"/>
    <property type="evidence" value="ECO:0007669"/>
    <property type="project" value="UniProtKB-UniRule"/>
</dbReference>
<dbReference type="eggNOG" id="COG1067">
    <property type="taxonomic scope" value="Bacteria"/>
</dbReference>
<dbReference type="Pfam" id="PF13654">
    <property type="entry name" value="AAA_32"/>
    <property type="match status" value="1"/>
</dbReference>
<dbReference type="Gene3D" id="3.40.50.300">
    <property type="entry name" value="P-loop containing nucleotide triphosphate hydrolases"/>
    <property type="match status" value="2"/>
</dbReference>
<dbReference type="AlphaFoldDB" id="E1JV70"/>
<dbReference type="InterPro" id="IPR046844">
    <property type="entry name" value="Lon-like_helical"/>
</dbReference>